<proteinExistence type="predicted"/>
<reference evidence="2" key="2">
    <citation type="journal article" date="2021" name="Genome Biol. Evol.">
        <title>Developing a high-quality reference genome for a parasitic bivalve with doubly uniparental inheritance (Bivalvia: Unionida).</title>
        <authorList>
            <person name="Smith C.H."/>
        </authorList>
    </citation>
    <scope>NUCLEOTIDE SEQUENCE</scope>
    <source>
        <strain evidence="2">CHS0354</strain>
        <tissue evidence="2">Mantle</tissue>
    </source>
</reference>
<evidence type="ECO:0000313" key="3">
    <source>
        <dbReference type="Proteomes" id="UP001195483"/>
    </source>
</evidence>
<name>A0AAE0T3V5_9BIVA</name>
<comment type="caution">
    <text evidence="2">The sequence shown here is derived from an EMBL/GenBank/DDBJ whole genome shotgun (WGS) entry which is preliminary data.</text>
</comment>
<accession>A0AAE0T3V5</accession>
<dbReference type="AlphaFoldDB" id="A0AAE0T3V5"/>
<reference evidence="2" key="1">
    <citation type="journal article" date="2021" name="Genome Biol. Evol.">
        <title>A High-Quality Reference Genome for a Parasitic Bivalve with Doubly Uniparental Inheritance (Bivalvia: Unionida).</title>
        <authorList>
            <person name="Smith C.H."/>
        </authorList>
    </citation>
    <scope>NUCLEOTIDE SEQUENCE</scope>
    <source>
        <strain evidence="2">CHS0354</strain>
    </source>
</reference>
<keyword evidence="1" id="KW-0812">Transmembrane</keyword>
<evidence type="ECO:0000313" key="2">
    <source>
        <dbReference type="EMBL" id="KAK3603312.1"/>
    </source>
</evidence>
<gene>
    <name evidence="2" type="ORF">CHS0354_025917</name>
</gene>
<protein>
    <submittedName>
        <fullName evidence="2">Uncharacterized protein</fullName>
    </submittedName>
</protein>
<sequence>MKKLGSMEKSFYVVLHICVTFTFDAIAGVGSPHSCAGLDTDVPAYNVCSGFKKMITPDTVDLFYYISSQTVNDVSCLCYLTVSSEQWIEIVYNTYDVAFANNSYSECFWSMKVRVRSTNETSTSVMNCSNQQFRIAMGRRDAIITISFRLFGFVTENQCVRLNISNRPAVGFSGVLECVRVVDPLFGATFPNVTSHISKKSDGNSDSEISSINAGLAAGIIAIVSCSVLVVIGITVFFTRRRTQKTTQILEEQRPEQSGYDTLLRNATPDTSTYSVIENDAASVQKSSVSVSSIYGNISHNNSMVFAMGDIIEGYLIPSRSAKPDKNSDVKVDDAAIPQIQTRDTIEGNHGLVFENQGPNKSIPIEDTSINHKSIRYLCHSVLDFRKASDMEIEKDSPM</sequence>
<organism evidence="2 3">
    <name type="scientific">Potamilus streckersoni</name>
    <dbReference type="NCBI Taxonomy" id="2493646"/>
    <lineage>
        <taxon>Eukaryota</taxon>
        <taxon>Metazoa</taxon>
        <taxon>Spiralia</taxon>
        <taxon>Lophotrochozoa</taxon>
        <taxon>Mollusca</taxon>
        <taxon>Bivalvia</taxon>
        <taxon>Autobranchia</taxon>
        <taxon>Heteroconchia</taxon>
        <taxon>Palaeoheterodonta</taxon>
        <taxon>Unionida</taxon>
        <taxon>Unionoidea</taxon>
        <taxon>Unionidae</taxon>
        <taxon>Ambleminae</taxon>
        <taxon>Lampsilini</taxon>
        <taxon>Potamilus</taxon>
    </lineage>
</organism>
<dbReference type="Proteomes" id="UP001195483">
    <property type="component" value="Unassembled WGS sequence"/>
</dbReference>
<reference evidence="2" key="3">
    <citation type="submission" date="2023-05" db="EMBL/GenBank/DDBJ databases">
        <authorList>
            <person name="Smith C.H."/>
        </authorList>
    </citation>
    <scope>NUCLEOTIDE SEQUENCE</scope>
    <source>
        <strain evidence="2">CHS0354</strain>
        <tissue evidence="2">Mantle</tissue>
    </source>
</reference>
<keyword evidence="3" id="KW-1185">Reference proteome</keyword>
<dbReference type="EMBL" id="JAEAOA010001549">
    <property type="protein sequence ID" value="KAK3603312.1"/>
    <property type="molecule type" value="Genomic_DNA"/>
</dbReference>
<keyword evidence="1" id="KW-1133">Transmembrane helix</keyword>
<evidence type="ECO:0000256" key="1">
    <source>
        <dbReference type="SAM" id="Phobius"/>
    </source>
</evidence>
<feature type="transmembrane region" description="Helical" evidence="1">
    <location>
        <begin position="214"/>
        <end position="238"/>
    </location>
</feature>
<keyword evidence="1" id="KW-0472">Membrane</keyword>